<accession>A0A1R3U7A8</accession>
<protein>
    <recommendedName>
        <fullName evidence="3">Lipoprotein</fullName>
    </recommendedName>
</protein>
<organism evidence="1 2">
    <name type="scientific">Agrobacterium rosae</name>
    <dbReference type="NCBI Taxonomy" id="1972867"/>
    <lineage>
        <taxon>Bacteria</taxon>
        <taxon>Pseudomonadati</taxon>
        <taxon>Pseudomonadota</taxon>
        <taxon>Alphaproteobacteria</taxon>
        <taxon>Hyphomicrobiales</taxon>
        <taxon>Rhizobiaceae</taxon>
        <taxon>Rhizobium/Agrobacterium group</taxon>
        <taxon>Agrobacterium</taxon>
    </lineage>
</organism>
<sequence length="78" mass="8355">MKFSLITICLASMGLLSSCVDGPGYRGGPSAPLGQSCGNGQDDVSHPYAGRCDWRRENGRDWANSGSRDSDSVYVRGR</sequence>
<evidence type="ECO:0000313" key="1">
    <source>
        <dbReference type="EMBL" id="SCX33909.1"/>
    </source>
</evidence>
<gene>
    <name evidence="1" type="ORF">DSM25559_4288</name>
</gene>
<proteinExistence type="predicted"/>
<dbReference type="AlphaFoldDB" id="A0A1R3U7A8"/>
<name>A0A1R3U7A8_9HYPH</name>
<evidence type="ECO:0000313" key="2">
    <source>
        <dbReference type="Proteomes" id="UP000187891"/>
    </source>
</evidence>
<dbReference type="Proteomes" id="UP000187891">
    <property type="component" value="Unassembled WGS sequence"/>
</dbReference>
<dbReference type="PROSITE" id="PS51257">
    <property type="entry name" value="PROKAR_LIPOPROTEIN"/>
    <property type="match status" value="1"/>
</dbReference>
<dbReference type="EMBL" id="FMUE01000014">
    <property type="protein sequence ID" value="SCX33909.1"/>
    <property type="molecule type" value="Genomic_DNA"/>
</dbReference>
<evidence type="ECO:0008006" key="3">
    <source>
        <dbReference type="Google" id="ProtNLM"/>
    </source>
</evidence>
<reference evidence="2" key="1">
    <citation type="submission" date="2016-10" db="EMBL/GenBank/DDBJ databases">
        <authorList>
            <person name="Wibberg D."/>
        </authorList>
    </citation>
    <scope>NUCLEOTIDE SEQUENCE [LARGE SCALE GENOMIC DNA]</scope>
</reference>